<accession>A0A069SNZ4</accession>
<dbReference type="PATRIC" id="fig|1339352.3.peg.23"/>
<comment type="caution">
    <text evidence="1">The sequence shown here is derived from an EMBL/GenBank/DDBJ whole genome shotgun (WGS) entry which is preliminary data.</text>
</comment>
<protein>
    <submittedName>
        <fullName evidence="1">Uncharacterized protein</fullName>
    </submittedName>
</protein>
<proteinExistence type="predicted"/>
<gene>
    <name evidence="1" type="ORF">M099_0025</name>
</gene>
<name>A0A069SNZ4_PHOVU</name>
<dbReference type="AlphaFoldDB" id="A0A069SNZ4"/>
<sequence length="77" mass="8130">MVLIMIVMKKNSLKLNELVRSELELTEQAVIKGGGGNDGDAPPPGGETCYCVIVTTPEGRGRTTNEAYSNKHGAPTA</sequence>
<organism evidence="1 2">
    <name type="scientific">Phocaeicola vulgatus str. 3975 RP4</name>
    <dbReference type="NCBI Taxonomy" id="1339352"/>
    <lineage>
        <taxon>Bacteria</taxon>
        <taxon>Pseudomonadati</taxon>
        <taxon>Bacteroidota</taxon>
        <taxon>Bacteroidia</taxon>
        <taxon>Bacteroidales</taxon>
        <taxon>Bacteroidaceae</taxon>
        <taxon>Phocaeicola</taxon>
    </lineage>
</organism>
<dbReference type="EMBL" id="JNHM01000002">
    <property type="protein sequence ID" value="KDS56791.1"/>
    <property type="molecule type" value="Genomic_DNA"/>
</dbReference>
<dbReference type="Proteomes" id="UP000027661">
    <property type="component" value="Unassembled WGS sequence"/>
</dbReference>
<evidence type="ECO:0000313" key="1">
    <source>
        <dbReference type="EMBL" id="KDS56791.1"/>
    </source>
</evidence>
<evidence type="ECO:0000313" key="2">
    <source>
        <dbReference type="Proteomes" id="UP000027661"/>
    </source>
</evidence>
<reference evidence="1 2" key="1">
    <citation type="submission" date="2014-04" db="EMBL/GenBank/DDBJ databases">
        <authorList>
            <person name="Sears C."/>
            <person name="Carroll K."/>
            <person name="Sack B.R."/>
            <person name="Qadri F."/>
            <person name="Myers L.L."/>
            <person name="Chung G.-T."/>
            <person name="Escheverria P."/>
            <person name="Fraser C.M."/>
            <person name="Sadzewicz L."/>
            <person name="Shefchek K.A."/>
            <person name="Tallon L."/>
            <person name="Das S.P."/>
            <person name="Daugherty S."/>
            <person name="Mongodin E.F."/>
        </authorList>
    </citation>
    <scope>NUCLEOTIDE SEQUENCE [LARGE SCALE GENOMIC DNA]</scope>
    <source>
        <strain evidence="1 2">3975 RP4</strain>
    </source>
</reference>